<feature type="region of interest" description="Disordered" evidence="4">
    <location>
        <begin position="383"/>
        <end position="419"/>
    </location>
</feature>
<dbReference type="InterPro" id="IPR043454">
    <property type="entry name" value="NPH3/RPT2-like"/>
</dbReference>
<dbReference type="Pfam" id="PF03000">
    <property type="entry name" value="NPH3"/>
    <property type="match status" value="1"/>
</dbReference>
<feature type="compositionally biased region" description="Basic and acidic residues" evidence="4">
    <location>
        <begin position="86"/>
        <end position="96"/>
    </location>
</feature>
<dbReference type="SUPFAM" id="SSF54695">
    <property type="entry name" value="POZ domain"/>
    <property type="match status" value="1"/>
</dbReference>
<feature type="compositionally biased region" description="Polar residues" evidence="4">
    <location>
        <begin position="136"/>
        <end position="149"/>
    </location>
</feature>
<dbReference type="AlphaFoldDB" id="A0A8K0MN95"/>
<feature type="compositionally biased region" description="Basic and acidic residues" evidence="4">
    <location>
        <begin position="486"/>
        <end position="542"/>
    </location>
</feature>
<name>A0A8K0MN95_9ROSA</name>
<dbReference type="OrthoDB" id="48651at2759"/>
<sequence length="1157" mass="129229">MSKKKASGNTMTLKDFHGGSIPSDLPLPSAPGVVVRPSDRSGFDRPSSWINPTGRSDHRSRPHTSPATRHFDDKAPFLSHTAHIGRNFDEDERKPLDGVSAPRRTISDESIRVMPARTELKPESSPAGGFRGRQGWTPTSQSPSGNVNSYAGRVNEANHGGLNSLNLDSNVGQGVTGAYPNAWAARKEAAGVTADEVQSAWSAPNAVSKLAHASALEKVSSGRWQSKISSHYQADVEVMRSSEAESGSHTKSYANSTYNRLEVTGGREYYDATLSRHAERGLTIEGSVQGVRKELPDYERDRAPTNSDLKERDLTNFNDRRQPDHADGRFGGPESQSSPLSESSARPKLKLLPRTKRVESLEPPVVDHVQAYQQATESGRAENFNDLYGNLSPAKPGTSSTENEKQTVERPKLNLKPRSQPLEQLEGNVERDRNAVFGGARPRELVLKERGIDDVGITHDLVRHSEKVEHYSPRTERVPGHANASRHGEKTENHHLDQRIGKKTEKRDHKVDVDKVDMQKRNWRNENRRIHRETDRQQHQQLDRPPSPETWRKPIEQPKPTSADGASLRHGKAASAVELAQAFSRSVSNPNTDRFASQKGIPGGGQLPFSRLMGTTSRPQINGTNVKMGCDLEVDVNGEQVFMVDKKFFSSFSTRFSRVFGSCGTRNLKLIFHNFPGGAEGFELMARFCYNNGTTMITPSNVVLLNCAARFMETNVDSNATHNLVTQSEKFLGGINHWTWSELVIALKQCQDLLPTANSSSITKRVLDCLVKKLAFPNIASPFASSSETSSVQFSCETESTDLMRNNFSQTAWWFDHLVFLNTDFIQKLVRTMISQEVDHPTVSKFVFYYQKLKSFGATPVEKRRLTEVIISLLYFLDRSSVCLKGLFNIYHVALSTRVGKKYRNKLENLIGSQLDEATINYLLVPSSTGKNYSYDVNMVKRLVKAFLVEGGFHLLPSRLNKVSMLMDLYLGEVAPDSHLNPSKFLALTMLLPDYARETHDRLYRAIDMYLQVHAEILSEEAKVGICSALNHEKLSAETLKHLARNSKFPPRTLMKAFIAKDSKLRNLLHEICHLKTISGTDSLTMATKDGKELDVKQILLHGKKTVKFSEDLQEMDWKAMELDKVCGVLQSKTADIVKSRISITGHSRYLAKICSN</sequence>
<evidence type="ECO:0000259" key="5">
    <source>
        <dbReference type="PROSITE" id="PS50097"/>
    </source>
</evidence>
<evidence type="ECO:0000256" key="3">
    <source>
        <dbReference type="PROSITE-ProRule" id="PRU00982"/>
    </source>
</evidence>
<keyword evidence="2" id="KW-0833">Ubl conjugation pathway</keyword>
<evidence type="ECO:0000313" key="7">
    <source>
        <dbReference type="EMBL" id="KAF3451625.1"/>
    </source>
</evidence>
<dbReference type="PANTHER" id="PTHR32370">
    <property type="entry name" value="OS12G0117600 PROTEIN"/>
    <property type="match status" value="1"/>
</dbReference>
<organism evidence="7 8">
    <name type="scientific">Rhamnella rubrinervis</name>
    <dbReference type="NCBI Taxonomy" id="2594499"/>
    <lineage>
        <taxon>Eukaryota</taxon>
        <taxon>Viridiplantae</taxon>
        <taxon>Streptophyta</taxon>
        <taxon>Embryophyta</taxon>
        <taxon>Tracheophyta</taxon>
        <taxon>Spermatophyta</taxon>
        <taxon>Magnoliopsida</taxon>
        <taxon>eudicotyledons</taxon>
        <taxon>Gunneridae</taxon>
        <taxon>Pentapetalae</taxon>
        <taxon>rosids</taxon>
        <taxon>fabids</taxon>
        <taxon>Rosales</taxon>
        <taxon>Rhamnaceae</taxon>
        <taxon>rhamnoid group</taxon>
        <taxon>Rhamneae</taxon>
        <taxon>Rhamnella</taxon>
    </lineage>
</organism>
<feature type="compositionally biased region" description="Basic and acidic residues" evidence="4">
    <location>
        <begin position="469"/>
        <end position="479"/>
    </location>
</feature>
<evidence type="ECO:0008006" key="9">
    <source>
        <dbReference type="Google" id="ProtNLM"/>
    </source>
</evidence>
<evidence type="ECO:0000256" key="4">
    <source>
        <dbReference type="SAM" id="MobiDB-lite"/>
    </source>
</evidence>
<feature type="compositionally biased region" description="Basic and acidic residues" evidence="4">
    <location>
        <begin position="402"/>
        <end position="412"/>
    </location>
</feature>
<accession>A0A8K0MN95</accession>
<evidence type="ECO:0000256" key="2">
    <source>
        <dbReference type="ARBA" id="ARBA00022786"/>
    </source>
</evidence>
<evidence type="ECO:0000259" key="6">
    <source>
        <dbReference type="PROSITE" id="PS51649"/>
    </source>
</evidence>
<feature type="region of interest" description="Disordered" evidence="4">
    <location>
        <begin position="469"/>
        <end position="611"/>
    </location>
</feature>
<dbReference type="PROSITE" id="PS51649">
    <property type="entry name" value="NPH3"/>
    <property type="match status" value="1"/>
</dbReference>
<feature type="compositionally biased region" description="Low complexity" evidence="4">
    <location>
        <begin position="333"/>
        <end position="344"/>
    </location>
</feature>
<feature type="domain" description="NPH3" evidence="6">
    <location>
        <begin position="812"/>
        <end position="1064"/>
    </location>
</feature>
<feature type="compositionally biased region" description="Polar residues" evidence="4">
    <location>
        <begin position="583"/>
        <end position="595"/>
    </location>
</feature>
<feature type="region of interest" description="Disordered" evidence="4">
    <location>
        <begin position="293"/>
        <end position="356"/>
    </location>
</feature>
<keyword evidence="8" id="KW-1185">Reference proteome</keyword>
<dbReference type="Proteomes" id="UP000796880">
    <property type="component" value="Unassembled WGS sequence"/>
</dbReference>
<feature type="domain" description="BTB" evidence="5">
    <location>
        <begin position="630"/>
        <end position="698"/>
    </location>
</feature>
<evidence type="ECO:0000313" key="8">
    <source>
        <dbReference type="Proteomes" id="UP000796880"/>
    </source>
</evidence>
<comment type="similarity">
    <text evidence="3">Belongs to the NPH3 family.</text>
</comment>
<proteinExistence type="inferred from homology"/>
<dbReference type="EMBL" id="VOIH02000003">
    <property type="protein sequence ID" value="KAF3451625.1"/>
    <property type="molecule type" value="Genomic_DNA"/>
</dbReference>
<comment type="caution">
    <text evidence="7">The sequence shown here is derived from an EMBL/GenBank/DDBJ whole genome shotgun (WGS) entry which is preliminary data.</text>
</comment>
<feature type="compositionally biased region" description="Basic and acidic residues" evidence="4">
    <location>
        <begin position="293"/>
        <end position="328"/>
    </location>
</feature>
<dbReference type="InterPro" id="IPR027356">
    <property type="entry name" value="NPH3_dom"/>
</dbReference>
<dbReference type="PROSITE" id="PS50097">
    <property type="entry name" value="BTB"/>
    <property type="match status" value="1"/>
</dbReference>
<gene>
    <name evidence="7" type="ORF">FNV43_RR07720</name>
</gene>
<comment type="pathway">
    <text evidence="1">Protein modification; protein ubiquitination.</text>
</comment>
<dbReference type="InterPro" id="IPR011333">
    <property type="entry name" value="SKP1/BTB/POZ_sf"/>
</dbReference>
<protein>
    <recommendedName>
        <fullName evidence="9">NPH3 domain-containing protein</fullName>
    </recommendedName>
</protein>
<evidence type="ECO:0000256" key="1">
    <source>
        <dbReference type="ARBA" id="ARBA00004906"/>
    </source>
</evidence>
<feature type="region of interest" description="Disordered" evidence="4">
    <location>
        <begin position="1"/>
        <end position="150"/>
    </location>
</feature>
<dbReference type="InterPro" id="IPR000210">
    <property type="entry name" value="BTB/POZ_dom"/>
</dbReference>
<reference evidence="7" key="1">
    <citation type="submission" date="2020-03" db="EMBL/GenBank/DDBJ databases">
        <title>A high-quality chromosome-level genome assembly of a woody plant with both climbing and erect habits, Rhamnella rubrinervis.</title>
        <authorList>
            <person name="Lu Z."/>
            <person name="Yang Y."/>
            <person name="Zhu X."/>
            <person name="Sun Y."/>
        </authorList>
    </citation>
    <scope>NUCLEOTIDE SEQUENCE</scope>
    <source>
        <strain evidence="7">BYM</strain>
        <tissue evidence="7">Leaf</tissue>
    </source>
</reference>